<dbReference type="Pfam" id="PF02163">
    <property type="entry name" value="Peptidase_M50"/>
    <property type="match status" value="1"/>
</dbReference>
<keyword evidence="9 11" id="KW-0482">Metalloprotease</keyword>
<feature type="transmembrane region" description="Helical" evidence="11">
    <location>
        <begin position="6"/>
        <end position="26"/>
    </location>
</feature>
<keyword evidence="11" id="KW-0479">Metal-binding</keyword>
<dbReference type="InterPro" id="IPR004387">
    <property type="entry name" value="Pept_M50_Zn"/>
</dbReference>
<protein>
    <recommendedName>
        <fullName evidence="11">Zinc metalloprotease</fullName>
        <ecNumber evidence="11">3.4.24.-</ecNumber>
    </recommendedName>
</protein>
<evidence type="ECO:0000256" key="4">
    <source>
        <dbReference type="ARBA" id="ARBA00022670"/>
    </source>
</evidence>
<dbReference type="CDD" id="cd23081">
    <property type="entry name" value="cpPDZ_EcRseP-like"/>
    <property type="match status" value="1"/>
</dbReference>
<evidence type="ECO:0000256" key="8">
    <source>
        <dbReference type="ARBA" id="ARBA00022989"/>
    </source>
</evidence>
<reference evidence="13 14" key="1">
    <citation type="submission" date="2024-05" db="EMBL/GenBank/DDBJ databases">
        <authorList>
            <consortium name="Candidatus Magnetaquicoccaceae bacterium FCR-1 genome sequencing consortium"/>
            <person name="Shimoshige H."/>
            <person name="Shimamura S."/>
            <person name="Taoka A."/>
            <person name="Kobayashi H."/>
            <person name="Maekawa T."/>
        </authorList>
    </citation>
    <scope>NUCLEOTIDE SEQUENCE [LARGE SCALE GENOMIC DNA]</scope>
    <source>
        <strain evidence="13 14">FCR-1</strain>
    </source>
</reference>
<dbReference type="NCBIfam" id="TIGR00054">
    <property type="entry name" value="RIP metalloprotease RseP"/>
    <property type="match status" value="1"/>
</dbReference>
<evidence type="ECO:0000313" key="14">
    <source>
        <dbReference type="Proteomes" id="UP001628193"/>
    </source>
</evidence>
<evidence type="ECO:0000256" key="2">
    <source>
        <dbReference type="ARBA" id="ARBA00004141"/>
    </source>
</evidence>
<keyword evidence="8 11" id="KW-1133">Transmembrane helix</keyword>
<organism evidence="13 14">
    <name type="scientific">Candidatus Magnetaquiglobus chichijimensis</name>
    <dbReference type="NCBI Taxonomy" id="3141448"/>
    <lineage>
        <taxon>Bacteria</taxon>
        <taxon>Pseudomonadati</taxon>
        <taxon>Pseudomonadota</taxon>
        <taxon>Magnetococcia</taxon>
        <taxon>Magnetococcales</taxon>
        <taxon>Candidatus Magnetaquicoccaceae</taxon>
        <taxon>Candidatus Magnetaquiglobus</taxon>
    </lineage>
</organism>
<accession>A0ABQ0C653</accession>
<dbReference type="GO" id="GO:0008237">
    <property type="term" value="F:metallopeptidase activity"/>
    <property type="evidence" value="ECO:0007669"/>
    <property type="project" value="UniProtKB-KW"/>
</dbReference>
<comment type="subcellular location">
    <subcellularLocation>
        <location evidence="2">Membrane</location>
        <topology evidence="2">Multi-pass membrane protein</topology>
    </subcellularLocation>
</comment>
<dbReference type="SMART" id="SM00228">
    <property type="entry name" value="PDZ"/>
    <property type="match status" value="1"/>
</dbReference>
<evidence type="ECO:0000256" key="11">
    <source>
        <dbReference type="RuleBase" id="RU362031"/>
    </source>
</evidence>
<keyword evidence="4" id="KW-0645">Protease</keyword>
<sequence length="365" mass="39790">MSTVFWAIVVLGALIFVHELGHFLVARMMGVRVLVFSLGFGPRIAGWSRGAGETEYRLSLIPLGGYVKMLGENEEEDEEKDQSGHPVVVADAPDSFANQGVWSRIAIVFAGPAFNFLFALMVLVMAFMLGVGELLPVVGSVSRGMPAEQAGLRVGDRVVAINEQPVTRWEVLSQTIKRSEGVPLRFTVERPEGPILLTIQPRVQEMTNIFGETVRTWLVGIGPGSGTEFVTYGFFSALVKGVEHAWRMTDMIVTGVWKIITRSIPADQIGGPLMIAEMAGKTAEQGASSMLFFMALISINLGILNLLPIPVLDGGHLLFFLIEAVKGSPLSEQVRLQANRAGMFLLIVLMAWAMKNDLTRIFSDG</sequence>
<comment type="cofactor">
    <cofactor evidence="1 11">
        <name>Zn(2+)</name>
        <dbReference type="ChEBI" id="CHEBI:29105"/>
    </cofactor>
</comment>
<feature type="transmembrane region" description="Helical" evidence="11">
    <location>
        <begin position="337"/>
        <end position="354"/>
    </location>
</feature>
<keyword evidence="10 11" id="KW-0472">Membrane</keyword>
<dbReference type="Pfam" id="PF17820">
    <property type="entry name" value="PDZ_6"/>
    <property type="match status" value="1"/>
</dbReference>
<proteinExistence type="inferred from homology"/>
<dbReference type="PROSITE" id="PS50106">
    <property type="entry name" value="PDZ"/>
    <property type="match status" value="1"/>
</dbReference>
<dbReference type="InterPro" id="IPR041489">
    <property type="entry name" value="PDZ_6"/>
</dbReference>
<keyword evidence="14" id="KW-1185">Reference proteome</keyword>
<dbReference type="Proteomes" id="UP001628193">
    <property type="component" value="Unassembled WGS sequence"/>
</dbReference>
<keyword evidence="5 11" id="KW-0812">Transmembrane</keyword>
<comment type="caution">
    <text evidence="13">The sequence shown here is derived from an EMBL/GenBank/DDBJ whole genome shotgun (WGS) entry which is preliminary data.</text>
</comment>
<keyword evidence="7 11" id="KW-0862">Zinc</keyword>
<evidence type="ECO:0000256" key="5">
    <source>
        <dbReference type="ARBA" id="ARBA00022692"/>
    </source>
</evidence>
<dbReference type="InterPro" id="IPR036034">
    <property type="entry name" value="PDZ_sf"/>
</dbReference>
<evidence type="ECO:0000256" key="7">
    <source>
        <dbReference type="ARBA" id="ARBA00022833"/>
    </source>
</evidence>
<feature type="domain" description="PDZ" evidence="12">
    <location>
        <begin position="137"/>
        <end position="166"/>
    </location>
</feature>
<evidence type="ECO:0000256" key="9">
    <source>
        <dbReference type="ARBA" id="ARBA00023049"/>
    </source>
</evidence>
<keyword evidence="6 11" id="KW-0378">Hydrolase</keyword>
<dbReference type="InterPro" id="IPR001478">
    <property type="entry name" value="PDZ"/>
</dbReference>
<dbReference type="CDD" id="cd06163">
    <property type="entry name" value="S2P-M50_PDZ_RseP-like"/>
    <property type="match status" value="1"/>
</dbReference>
<comment type="similarity">
    <text evidence="3 11">Belongs to the peptidase M50B family.</text>
</comment>
<evidence type="ECO:0000256" key="6">
    <source>
        <dbReference type="ARBA" id="ARBA00022801"/>
    </source>
</evidence>
<dbReference type="EMBL" id="BAAFGK010000002">
    <property type="protein sequence ID" value="GAB0056354.1"/>
    <property type="molecule type" value="Genomic_DNA"/>
</dbReference>
<name>A0ABQ0C653_9PROT</name>
<evidence type="ECO:0000256" key="3">
    <source>
        <dbReference type="ARBA" id="ARBA00007931"/>
    </source>
</evidence>
<dbReference type="PANTHER" id="PTHR42837:SF2">
    <property type="entry name" value="MEMBRANE METALLOPROTEASE ARASP2, CHLOROPLASTIC-RELATED"/>
    <property type="match status" value="1"/>
</dbReference>
<dbReference type="EC" id="3.4.24.-" evidence="11"/>
<dbReference type="SUPFAM" id="SSF50156">
    <property type="entry name" value="PDZ domain-like"/>
    <property type="match status" value="1"/>
</dbReference>
<dbReference type="InterPro" id="IPR008915">
    <property type="entry name" value="Peptidase_M50"/>
</dbReference>
<feature type="transmembrane region" description="Helical" evidence="11">
    <location>
        <begin position="291"/>
        <end position="311"/>
    </location>
</feature>
<gene>
    <name evidence="13" type="primary">mmpA</name>
    <name evidence="13" type="ORF">SIID45300_00660</name>
</gene>
<reference evidence="13 14" key="2">
    <citation type="submission" date="2024-09" db="EMBL/GenBank/DDBJ databases">
        <title>Draft genome sequence of Candidatus Magnetaquicoccaceae bacterium FCR-1.</title>
        <authorList>
            <person name="Shimoshige H."/>
            <person name="Shimamura S."/>
            <person name="Taoka A."/>
            <person name="Kobayashi H."/>
            <person name="Maekawa T."/>
        </authorList>
    </citation>
    <scope>NUCLEOTIDE SEQUENCE [LARGE SCALE GENOMIC DNA]</scope>
    <source>
        <strain evidence="13 14">FCR-1</strain>
    </source>
</reference>
<dbReference type="PANTHER" id="PTHR42837">
    <property type="entry name" value="REGULATOR OF SIGMA-E PROTEASE RSEP"/>
    <property type="match status" value="1"/>
</dbReference>
<evidence type="ECO:0000259" key="12">
    <source>
        <dbReference type="PROSITE" id="PS50106"/>
    </source>
</evidence>
<evidence type="ECO:0000256" key="10">
    <source>
        <dbReference type="ARBA" id="ARBA00023136"/>
    </source>
</evidence>
<dbReference type="Gene3D" id="2.30.42.10">
    <property type="match status" value="1"/>
</dbReference>
<evidence type="ECO:0000256" key="1">
    <source>
        <dbReference type="ARBA" id="ARBA00001947"/>
    </source>
</evidence>
<dbReference type="RefSeq" id="WP_420904064.1">
    <property type="nucleotide sequence ID" value="NZ_BAAFGK010000002.1"/>
</dbReference>
<feature type="transmembrane region" description="Helical" evidence="11">
    <location>
        <begin position="113"/>
        <end position="135"/>
    </location>
</feature>
<evidence type="ECO:0000313" key="13">
    <source>
        <dbReference type="EMBL" id="GAB0056354.1"/>
    </source>
</evidence>